<dbReference type="InterPro" id="IPR039448">
    <property type="entry name" value="Beta_helix"/>
</dbReference>
<protein>
    <submittedName>
        <fullName evidence="2">Right-handed parallel beta-helix repeat-containing protein</fullName>
    </submittedName>
</protein>
<reference evidence="2" key="1">
    <citation type="submission" date="2023-06" db="EMBL/GenBank/DDBJ databases">
        <title>Comparative genomics of Bacillaceae isolates and their secondary metabolite potential.</title>
        <authorList>
            <person name="Song L."/>
            <person name="Nielsen L.J."/>
            <person name="Mohite O."/>
            <person name="Xu X."/>
            <person name="Weber T."/>
            <person name="Kovacs A.T."/>
        </authorList>
    </citation>
    <scope>NUCLEOTIDE SEQUENCE</scope>
    <source>
        <strain evidence="2">D8_B_37</strain>
    </source>
</reference>
<dbReference type="InterPro" id="IPR011050">
    <property type="entry name" value="Pectin_lyase_fold/virulence"/>
</dbReference>
<feature type="domain" description="Right handed beta helix" evidence="1">
    <location>
        <begin position="74"/>
        <end position="212"/>
    </location>
</feature>
<dbReference type="SUPFAM" id="SSF51126">
    <property type="entry name" value="Pectin lyase-like"/>
    <property type="match status" value="1"/>
</dbReference>
<dbReference type="Gene3D" id="2.160.20.10">
    <property type="entry name" value="Single-stranded right-handed beta-helix, Pectin lyase-like"/>
    <property type="match status" value="2"/>
</dbReference>
<dbReference type="Proteomes" id="UP001234602">
    <property type="component" value="Unassembled WGS sequence"/>
</dbReference>
<dbReference type="Pfam" id="PF13229">
    <property type="entry name" value="Beta_helix"/>
    <property type="match status" value="1"/>
</dbReference>
<gene>
    <name evidence="2" type="ORF">QUF89_10935</name>
</gene>
<evidence type="ECO:0000313" key="3">
    <source>
        <dbReference type="Proteomes" id="UP001234602"/>
    </source>
</evidence>
<comment type="caution">
    <text evidence="2">The sequence shown here is derived from an EMBL/GenBank/DDBJ whole genome shotgun (WGS) entry which is preliminary data.</text>
</comment>
<dbReference type="RefSeq" id="WP_427087300.1">
    <property type="nucleotide sequence ID" value="NZ_JBNMRY010000002.1"/>
</dbReference>
<dbReference type="EMBL" id="JAUCEY010000008">
    <property type="protein sequence ID" value="MDM5452695.1"/>
    <property type="molecule type" value="Genomic_DNA"/>
</dbReference>
<dbReference type="InterPro" id="IPR012334">
    <property type="entry name" value="Pectin_lyas_fold"/>
</dbReference>
<dbReference type="SMART" id="SM00710">
    <property type="entry name" value="PbH1"/>
    <property type="match status" value="8"/>
</dbReference>
<organism evidence="2 3">
    <name type="scientific">Peribacillus simplex</name>
    <dbReference type="NCBI Taxonomy" id="1478"/>
    <lineage>
        <taxon>Bacteria</taxon>
        <taxon>Bacillati</taxon>
        <taxon>Bacillota</taxon>
        <taxon>Bacilli</taxon>
        <taxon>Bacillales</taxon>
        <taxon>Bacillaceae</taxon>
        <taxon>Peribacillus</taxon>
    </lineage>
</organism>
<dbReference type="AlphaFoldDB" id="A0AAW7I9B6"/>
<proteinExistence type="predicted"/>
<evidence type="ECO:0000259" key="1">
    <source>
        <dbReference type="Pfam" id="PF13229"/>
    </source>
</evidence>
<dbReference type="InterPro" id="IPR006626">
    <property type="entry name" value="PbH1"/>
</dbReference>
<evidence type="ECO:0000313" key="2">
    <source>
        <dbReference type="EMBL" id="MDM5452695.1"/>
    </source>
</evidence>
<sequence>MMMNDFEINVVSPIKFGAIGDSITDDTRAFQEAINFAQDTGAILDGFGKTYLISDAMGKIPSSAGSTRIDYGLYINKSITIKNTKLKLKDNCKDFTSVLNIYSPKDSFVNIENVTINGNKENQMHTSSREDGGMHGIRIYGNTLLAETGYIHINKCSINNCQSDGLLFRGISPQRAVIENCSFELNTRNGMTDNALDNVNIKNCIFSGTKGTFPESGYHCEPDDYQIINCRVIEGCITKNNVTGFRFDIRPGNCDGITITDCYSSDNEGISFITESSETNPRFFRNIKIDNCNMKQIIFSHNTAELGSGIGGYNNIRISNCTLSNIIGITFKSSDAGIGKQISIDNCYGTVMFVGRFQGVNIKNLTSKLTENTQRGVNGLYITTMKDLVIDSCNFENINSISVSIDLRNGNYENVKIKNCSFKTDGYSIFVKGDKIFIDGNTFYARGSWNYCTRGENTTNVIYSNNIHVNKQMNGTIPSGAYVDNLPLEAIKTNNITV</sequence>
<name>A0AAW7I9B6_9BACI</name>
<accession>A0AAW7I9B6</accession>